<feature type="region of interest" description="Disordered" evidence="1">
    <location>
        <begin position="172"/>
        <end position="205"/>
    </location>
</feature>
<dbReference type="AlphaFoldDB" id="A0AAV2H278"/>
<name>A0AAV2H278_LYMST</name>
<dbReference type="InterPro" id="IPR009263">
    <property type="entry name" value="SERTA_dom"/>
</dbReference>
<evidence type="ECO:0000313" key="4">
    <source>
        <dbReference type="Proteomes" id="UP001497497"/>
    </source>
</evidence>
<evidence type="ECO:0000256" key="1">
    <source>
        <dbReference type="SAM" id="MobiDB-lite"/>
    </source>
</evidence>
<feature type="region of interest" description="Disordered" evidence="1">
    <location>
        <begin position="361"/>
        <end position="390"/>
    </location>
</feature>
<protein>
    <recommendedName>
        <fullName evidence="2">SERTA domain-containing protein</fullName>
    </recommendedName>
</protein>
<accession>A0AAV2H278</accession>
<feature type="domain" description="SERTA" evidence="2">
    <location>
        <begin position="21"/>
        <end position="74"/>
    </location>
</feature>
<reference evidence="3 4" key="1">
    <citation type="submission" date="2024-04" db="EMBL/GenBank/DDBJ databases">
        <authorList>
            <consortium name="Genoscope - CEA"/>
            <person name="William W."/>
        </authorList>
    </citation>
    <scope>NUCLEOTIDE SEQUENCE [LARGE SCALE GENOMIC DNA]</scope>
</reference>
<dbReference type="Proteomes" id="UP001497497">
    <property type="component" value="Unassembled WGS sequence"/>
</dbReference>
<evidence type="ECO:0000259" key="2">
    <source>
        <dbReference type="PROSITE" id="PS51053"/>
    </source>
</evidence>
<comment type="caution">
    <text evidence="3">The sequence shown here is derived from an EMBL/GenBank/DDBJ whole genome shotgun (WGS) entry which is preliminary data.</text>
</comment>
<feature type="compositionally biased region" description="Polar residues" evidence="1">
    <location>
        <begin position="368"/>
        <end position="379"/>
    </location>
</feature>
<dbReference type="PROSITE" id="PS51053">
    <property type="entry name" value="SERTA"/>
    <property type="match status" value="1"/>
</dbReference>
<keyword evidence="4" id="KW-1185">Reference proteome</keyword>
<sequence length="399" mass="43188">MPPMATSSAKRKWSDVFGDRDICDKQSIMDLCTTKLRYVNPARPPRRRTEVPLLRNVLIVNTMKHLSAEMKTEKQMEYNNEDLSVDPGHFEGLPPLSELLTDIMLDPQPIDQQQQSVSSFGWTSTGGPPYATPLEPSIPSYMDTSDGVMEGGDEEKIVHDLLPCTSVMGMNPAQHSTSWDTQGSPQQHSSNWQVNVSSAGHHSPSWDAPCDPSVLDCFLSSASIQPSPSDSLDTLASDLAFQSSSTPLPSFTSLFESHHSSSFTELLPTSTLQGPTSSSTISPSSFMASTSASFPTIGGTSTEDLIGSVNLTESELEILLAMTVSSRHMSFEDLVQALPLQQSSQPSQSFYVPSSLQSSVSPGCENSPAANNQCSSYCRNDQPPPSVDESSMVRVLVNL</sequence>
<feature type="compositionally biased region" description="Polar residues" evidence="1">
    <location>
        <begin position="173"/>
        <end position="200"/>
    </location>
</feature>
<proteinExistence type="predicted"/>
<evidence type="ECO:0000313" key="3">
    <source>
        <dbReference type="EMBL" id="CAL1526882.1"/>
    </source>
</evidence>
<gene>
    <name evidence="3" type="ORF">GSLYS_00001059001</name>
</gene>
<dbReference type="EMBL" id="CAXITT010000010">
    <property type="protein sequence ID" value="CAL1526882.1"/>
    <property type="molecule type" value="Genomic_DNA"/>
</dbReference>
<organism evidence="3 4">
    <name type="scientific">Lymnaea stagnalis</name>
    <name type="common">Great pond snail</name>
    <name type="synonym">Helix stagnalis</name>
    <dbReference type="NCBI Taxonomy" id="6523"/>
    <lineage>
        <taxon>Eukaryota</taxon>
        <taxon>Metazoa</taxon>
        <taxon>Spiralia</taxon>
        <taxon>Lophotrochozoa</taxon>
        <taxon>Mollusca</taxon>
        <taxon>Gastropoda</taxon>
        <taxon>Heterobranchia</taxon>
        <taxon>Euthyneura</taxon>
        <taxon>Panpulmonata</taxon>
        <taxon>Hygrophila</taxon>
        <taxon>Lymnaeoidea</taxon>
        <taxon>Lymnaeidae</taxon>
        <taxon>Lymnaea</taxon>
    </lineage>
</organism>